<keyword evidence="3" id="KW-1185">Reference proteome</keyword>
<dbReference type="InterPro" id="IPR058647">
    <property type="entry name" value="BSH_CzcB-like"/>
</dbReference>
<dbReference type="Pfam" id="PF25973">
    <property type="entry name" value="BSH_CzcB"/>
    <property type="match status" value="1"/>
</dbReference>
<comment type="caution">
    <text evidence="2">The sequence shown here is derived from an EMBL/GenBank/DDBJ whole genome shotgun (WGS) entry which is preliminary data.</text>
</comment>
<dbReference type="PANTHER" id="PTHR30469">
    <property type="entry name" value="MULTIDRUG RESISTANCE PROTEIN MDTA"/>
    <property type="match status" value="1"/>
</dbReference>
<evidence type="ECO:0000313" key="3">
    <source>
        <dbReference type="Proteomes" id="UP000533637"/>
    </source>
</evidence>
<dbReference type="SUPFAM" id="SSF51230">
    <property type="entry name" value="Single hybrid motif"/>
    <property type="match status" value="1"/>
</dbReference>
<feature type="domain" description="CzcB-like barrel-sandwich hybrid" evidence="1">
    <location>
        <begin position="60"/>
        <end position="141"/>
    </location>
</feature>
<gene>
    <name evidence="2" type="ORF">GGQ57_005058</name>
</gene>
<dbReference type="Gene3D" id="2.40.50.100">
    <property type="match status" value="1"/>
</dbReference>
<dbReference type="EMBL" id="JACHOC010000013">
    <property type="protein sequence ID" value="MBB4625112.1"/>
    <property type="molecule type" value="Genomic_DNA"/>
</dbReference>
<accession>A0ABR6KUB9</accession>
<protein>
    <submittedName>
        <fullName evidence="2">Multidrug efflux pump subunit AcrA (Membrane-fusion protein)</fullName>
    </submittedName>
</protein>
<dbReference type="InterPro" id="IPR011053">
    <property type="entry name" value="Single_hybrid_motif"/>
</dbReference>
<evidence type="ECO:0000313" key="2">
    <source>
        <dbReference type="EMBL" id="MBB4625112.1"/>
    </source>
</evidence>
<proteinExistence type="predicted"/>
<dbReference type="Gene3D" id="2.40.420.20">
    <property type="match status" value="1"/>
</dbReference>
<evidence type="ECO:0000259" key="1">
    <source>
        <dbReference type="Pfam" id="PF25973"/>
    </source>
</evidence>
<dbReference type="PANTHER" id="PTHR30469:SF15">
    <property type="entry name" value="HLYD FAMILY OF SECRETION PROTEINS"/>
    <property type="match status" value="1"/>
</dbReference>
<dbReference type="CDD" id="cd06850">
    <property type="entry name" value="biotinyl_domain"/>
    <property type="match status" value="1"/>
</dbReference>
<name>A0ABR6KUB9_9BACT</name>
<sequence length="297" mass="31854">MKCIVLLLAICLTACGRSSGDAETSYEKPRTSVTLTHVTPGRIRNEIVLSGTTVYQNKTIVTAPIPSFISEVNVQPGMKVEAGQLLYKLESKEHRALSGEPEENRLGMVAVRAAASGIVTSVMQQTGSFVAEGTALCTLADLNSLVFELNVPYEQSRYIIPGKTCTIVLPDATVLKAVIRTPLATMNTASQVQQVVAHARSSFLPEGLTVKVLVDTRHTGNEIRLLPKAAVQSDEMLTGYWVMKLADDSTAVRIPVIIGNSSADSIEIVSPLFSASDHIVLSGSYALEDSARVVILK</sequence>
<dbReference type="RefSeq" id="WP_183672473.1">
    <property type="nucleotide sequence ID" value="NZ_BMPB01000017.1"/>
</dbReference>
<dbReference type="Proteomes" id="UP000533637">
    <property type="component" value="Unassembled WGS sequence"/>
</dbReference>
<reference evidence="2 3" key="1">
    <citation type="submission" date="2020-08" db="EMBL/GenBank/DDBJ databases">
        <title>Genomic Encyclopedia of Type Strains, Phase IV (KMG-IV): sequencing the most valuable type-strain genomes for metagenomic binning, comparative biology and taxonomic classification.</title>
        <authorList>
            <person name="Goeker M."/>
        </authorList>
    </citation>
    <scope>NUCLEOTIDE SEQUENCE [LARGE SCALE GENOMIC DNA]</scope>
    <source>
        <strain evidence="2 3">DSM 102983</strain>
    </source>
</reference>
<organism evidence="2 3">
    <name type="scientific">Parabacteroides faecis</name>
    <dbReference type="NCBI Taxonomy" id="1217282"/>
    <lineage>
        <taxon>Bacteria</taxon>
        <taxon>Pseudomonadati</taxon>
        <taxon>Bacteroidota</taxon>
        <taxon>Bacteroidia</taxon>
        <taxon>Bacteroidales</taxon>
        <taxon>Tannerellaceae</taxon>
        <taxon>Parabacteroides</taxon>
    </lineage>
</organism>